<dbReference type="Pfam" id="PF14688">
    <property type="entry name" value="DUF4461"/>
    <property type="match status" value="1"/>
</dbReference>
<dbReference type="STRING" id="69332.A0A388L1L9"/>
<feature type="region of interest" description="Disordered" evidence="1">
    <location>
        <begin position="135"/>
        <end position="154"/>
    </location>
</feature>
<gene>
    <name evidence="4" type="ORF">CBR_g21938</name>
</gene>
<reference evidence="4 5" key="1">
    <citation type="journal article" date="2018" name="Cell">
        <title>The Chara Genome: Secondary Complexity and Implications for Plant Terrestrialization.</title>
        <authorList>
            <person name="Nishiyama T."/>
            <person name="Sakayama H."/>
            <person name="Vries J.D."/>
            <person name="Buschmann H."/>
            <person name="Saint-Marcoux D."/>
            <person name="Ullrich K.K."/>
            <person name="Haas F.B."/>
            <person name="Vanderstraeten L."/>
            <person name="Becker D."/>
            <person name="Lang D."/>
            <person name="Vosolsobe S."/>
            <person name="Rombauts S."/>
            <person name="Wilhelmsson P.K.I."/>
            <person name="Janitza P."/>
            <person name="Kern R."/>
            <person name="Heyl A."/>
            <person name="Rumpler F."/>
            <person name="Villalobos L.I.A.C."/>
            <person name="Clay J.M."/>
            <person name="Skokan R."/>
            <person name="Toyoda A."/>
            <person name="Suzuki Y."/>
            <person name="Kagoshima H."/>
            <person name="Schijlen E."/>
            <person name="Tajeshwar N."/>
            <person name="Catarino B."/>
            <person name="Hetherington A.J."/>
            <person name="Saltykova A."/>
            <person name="Bonnot C."/>
            <person name="Breuninger H."/>
            <person name="Symeonidi A."/>
            <person name="Radhakrishnan G.V."/>
            <person name="Van Nieuwerburgh F."/>
            <person name="Deforce D."/>
            <person name="Chang C."/>
            <person name="Karol K.G."/>
            <person name="Hedrich R."/>
            <person name="Ulvskov P."/>
            <person name="Glockner G."/>
            <person name="Delwiche C.F."/>
            <person name="Petrasek J."/>
            <person name="Van de Peer Y."/>
            <person name="Friml J."/>
            <person name="Beilby M."/>
            <person name="Dolan L."/>
            <person name="Kohara Y."/>
            <person name="Sugano S."/>
            <person name="Fujiyama A."/>
            <person name="Delaux P.-M."/>
            <person name="Quint M."/>
            <person name="TheiBen G."/>
            <person name="Hagemann M."/>
            <person name="Harholt J."/>
            <person name="Dunand C."/>
            <person name="Zachgo S."/>
            <person name="Langdale J."/>
            <person name="Maumus F."/>
            <person name="Straeten D.V.D."/>
            <person name="Gould S.B."/>
            <person name="Rensing S.A."/>
        </authorList>
    </citation>
    <scope>NUCLEOTIDE SEQUENCE [LARGE SCALE GENOMIC DNA]</scope>
    <source>
        <strain evidence="4 5">S276</strain>
    </source>
</reference>
<dbReference type="AlphaFoldDB" id="A0A388L1L9"/>
<dbReference type="Pfam" id="PF14687">
    <property type="entry name" value="DUF4460"/>
    <property type="match status" value="1"/>
</dbReference>
<accession>A0A388L1L9</accession>
<dbReference type="PANTHER" id="PTHR31596">
    <property type="entry name" value="T-CELL ACTIVATION INHIBITOR, MITOCHONDRIAL"/>
    <property type="match status" value="1"/>
</dbReference>
<dbReference type="Proteomes" id="UP000265515">
    <property type="component" value="Unassembled WGS sequence"/>
</dbReference>
<sequence>MRRLSVPAVVLFWEACSFCRNCSVLRSCGLVKNSGVLHQQRREWNSGLLRASTRSQSTEDNSASASTLASTVTLKSQLRVLYKLVHPDLFQDRPTERAANEKSFKLLQEYLSQAQSGSRTLASEFKFEFYLRPPPASEDAEEEHNSLGEKPEESDLQRVLVSLPGPEPCFSGEISTATRRSLRRLLIACGVPPFADPELEWIEKFGALSATVRDWDNDNGSASPFGTRAWSGSRARSSSTVKDGQVGLTEFFLQASEIQRQNDVVTITSERHCILVRNALRMGRGVVASFRYPLSEQSFAAKADALQKLGRALDKAPSLDLVGCAFVLGDCYGIDPVGNIWVNAGDEEDEWAKWLSHIDVNRSRTNKMAHLARKGKERDLAEAMQVEMVFADNATGASPGYEDFLARMSASAGVVGAVGGGRFVDLPVRVVRSSAGLLQNSGNWRPVGEEGFGVDLSMGLVTVPISVELPTIYEFIEQSGGEAMLHRKRYKQSEQSLRELVLHVRQKLRLRHLSSDECVTQEEFLHCCNRLLRHAAVLRPLLEGLCLHVSDKYKLPKEGDVPLVHLKWSFSLSDL</sequence>
<feature type="domain" description="DUF4461" evidence="3">
    <location>
        <begin position="301"/>
        <end position="561"/>
    </location>
</feature>
<dbReference type="InterPro" id="IPR027989">
    <property type="entry name" value="DUF4461"/>
</dbReference>
<evidence type="ECO:0008006" key="6">
    <source>
        <dbReference type="Google" id="ProtNLM"/>
    </source>
</evidence>
<comment type="caution">
    <text evidence="4">The sequence shown here is derived from an EMBL/GenBank/DDBJ whole genome shotgun (WGS) entry which is preliminary data.</text>
</comment>
<dbReference type="EMBL" id="BFEA01000239">
    <property type="protein sequence ID" value="GBG76189.1"/>
    <property type="molecule type" value="Genomic_DNA"/>
</dbReference>
<dbReference type="GO" id="GO:0005739">
    <property type="term" value="C:mitochondrion"/>
    <property type="evidence" value="ECO:0007669"/>
    <property type="project" value="TreeGrafter"/>
</dbReference>
<dbReference type="PANTHER" id="PTHR31596:SF1">
    <property type="entry name" value="T-CELL ACTIVATION INHIBITOR, MITOCHONDRIAL"/>
    <property type="match status" value="1"/>
</dbReference>
<evidence type="ECO:0000259" key="2">
    <source>
        <dbReference type="Pfam" id="PF14687"/>
    </source>
</evidence>
<dbReference type="Gramene" id="GBG76189">
    <property type="protein sequence ID" value="GBG76189"/>
    <property type="gene ID" value="CBR_g21938"/>
</dbReference>
<dbReference type="OMA" id="IEMIFTH"/>
<protein>
    <recommendedName>
        <fullName evidence="6">DUF4460 domain-containing protein</fullName>
    </recommendedName>
</protein>
<feature type="domain" description="DUF4460" evidence="2">
    <location>
        <begin position="71"/>
        <end position="141"/>
    </location>
</feature>
<dbReference type="InterPro" id="IPR027986">
    <property type="entry name" value="TCAIM"/>
</dbReference>
<evidence type="ECO:0000259" key="3">
    <source>
        <dbReference type="Pfam" id="PF14688"/>
    </source>
</evidence>
<keyword evidence="5" id="KW-1185">Reference proteome</keyword>
<feature type="compositionally biased region" description="Basic and acidic residues" evidence="1">
    <location>
        <begin position="143"/>
        <end position="154"/>
    </location>
</feature>
<evidence type="ECO:0000313" key="4">
    <source>
        <dbReference type="EMBL" id="GBG76189.1"/>
    </source>
</evidence>
<dbReference type="InterPro" id="IPR028031">
    <property type="entry name" value="DUF4460"/>
</dbReference>
<proteinExistence type="predicted"/>
<organism evidence="4 5">
    <name type="scientific">Chara braunii</name>
    <name type="common">Braun's stonewort</name>
    <dbReference type="NCBI Taxonomy" id="69332"/>
    <lineage>
        <taxon>Eukaryota</taxon>
        <taxon>Viridiplantae</taxon>
        <taxon>Streptophyta</taxon>
        <taxon>Charophyceae</taxon>
        <taxon>Charales</taxon>
        <taxon>Characeae</taxon>
        <taxon>Chara</taxon>
    </lineage>
</organism>
<name>A0A388L1L9_CHABU</name>
<evidence type="ECO:0000256" key="1">
    <source>
        <dbReference type="SAM" id="MobiDB-lite"/>
    </source>
</evidence>
<dbReference type="OrthoDB" id="1888383at2759"/>
<evidence type="ECO:0000313" key="5">
    <source>
        <dbReference type="Proteomes" id="UP000265515"/>
    </source>
</evidence>